<dbReference type="RefSeq" id="WP_067386715.1">
    <property type="nucleotide sequence ID" value="NZ_CP015839.1"/>
</dbReference>
<dbReference type="SUPFAM" id="SSF53335">
    <property type="entry name" value="S-adenosyl-L-methionine-dependent methyltransferases"/>
    <property type="match status" value="1"/>
</dbReference>
<reference evidence="1 2" key="2">
    <citation type="journal article" date="2018" name="Int. J. Syst. Evol. Microbiol.">
        <title>Marinobacterium aestuarii sp. nov., a benzene-degrading marine bacterium isolated from estuary sediment.</title>
        <authorList>
            <person name="Bae S.S."/>
            <person name="Jung J."/>
            <person name="Chung D."/>
            <person name="Baek K."/>
        </authorList>
    </citation>
    <scope>NUCLEOTIDE SEQUENCE [LARGE SCALE GENOMIC DNA]</scope>
    <source>
        <strain evidence="1 2">ST58-10</strain>
    </source>
</reference>
<reference evidence="2" key="1">
    <citation type="submission" date="2016-05" db="EMBL/GenBank/DDBJ databases">
        <authorList>
            <person name="Baek K."/>
            <person name="Yang S.-J."/>
        </authorList>
    </citation>
    <scope>NUCLEOTIDE SEQUENCE [LARGE SCALE GENOMIC DNA]</scope>
    <source>
        <strain evidence="2">ST58-10</strain>
    </source>
</reference>
<dbReference type="EMBL" id="CP015839">
    <property type="protein sequence ID" value="ANG64959.1"/>
    <property type="molecule type" value="Genomic_DNA"/>
</dbReference>
<name>A0A1A9F5C1_9GAMM</name>
<dbReference type="KEGG" id="mars:A8C75_22415"/>
<dbReference type="STRING" id="1821621.A8C75_22415"/>
<organism evidence="1 2">
    <name type="scientific">Marinobacterium aestuarii</name>
    <dbReference type="NCBI Taxonomy" id="1821621"/>
    <lineage>
        <taxon>Bacteria</taxon>
        <taxon>Pseudomonadati</taxon>
        <taxon>Pseudomonadota</taxon>
        <taxon>Gammaproteobacteria</taxon>
        <taxon>Oceanospirillales</taxon>
        <taxon>Oceanospirillaceae</taxon>
        <taxon>Marinobacterium</taxon>
    </lineage>
</organism>
<dbReference type="InterPro" id="IPR029063">
    <property type="entry name" value="SAM-dependent_MTases_sf"/>
</dbReference>
<accession>A0A1A9F5C1</accession>
<evidence type="ECO:0008006" key="3">
    <source>
        <dbReference type="Google" id="ProtNLM"/>
    </source>
</evidence>
<proteinExistence type="predicted"/>
<dbReference type="Pfam" id="PF13578">
    <property type="entry name" value="Methyltransf_24"/>
    <property type="match status" value="1"/>
</dbReference>
<evidence type="ECO:0000313" key="1">
    <source>
        <dbReference type="EMBL" id="ANG64959.1"/>
    </source>
</evidence>
<dbReference type="Proteomes" id="UP000078070">
    <property type="component" value="Chromosome"/>
</dbReference>
<gene>
    <name evidence="1" type="ORF">A8C75_22415</name>
</gene>
<dbReference type="Gene3D" id="3.40.50.150">
    <property type="entry name" value="Vaccinia Virus protein VP39"/>
    <property type="match status" value="1"/>
</dbReference>
<sequence length="284" mass="32129">MRRIKLLRMALSTLLGWRRQGYFIPYRYADQLPLATPSYPALETLLARHEPQFSQLLSALDSFAPQLQGFSNTPPPLPRWQQSWFPRLDGAIAYGLTRLQRPRMIIEVGSGHSTRFFAKACRDEGLDTEMICIDPAPRADIQSLNLTLVPTPVQQADLALFERLQAGDLLFIDSSHLLLPGSDVDWLLNRVWPRLAAGVLVHFHDILLPDDYPEQWHWRGYNEQQAVAVLLSSGAATPLWSSHYAASRMQPQLQHSFVAGLPMPDEALETSLWLRKVTPALDAM</sequence>
<keyword evidence="2" id="KW-1185">Reference proteome</keyword>
<evidence type="ECO:0000313" key="2">
    <source>
        <dbReference type="Proteomes" id="UP000078070"/>
    </source>
</evidence>
<protein>
    <recommendedName>
        <fullName evidence="3">Methyltransferase</fullName>
    </recommendedName>
</protein>
<dbReference type="AlphaFoldDB" id="A0A1A9F5C1"/>